<dbReference type="AlphaFoldDB" id="A0A095ZLJ7"/>
<comment type="subcellular location">
    <subcellularLocation>
        <location evidence="1 10">Cytoplasm</location>
    </subcellularLocation>
</comment>
<dbReference type="InterPro" id="IPR046938">
    <property type="entry name" value="DNA_clamp_sf"/>
</dbReference>
<evidence type="ECO:0000256" key="10">
    <source>
        <dbReference type="PIRNR" id="PIRNR000804"/>
    </source>
</evidence>
<evidence type="ECO:0000256" key="6">
    <source>
        <dbReference type="ARBA" id="ARBA00022695"/>
    </source>
</evidence>
<keyword evidence="4 10" id="KW-0963">Cytoplasm</keyword>
<feature type="domain" description="DNA polymerase III beta sliding clamp C-terminal" evidence="13">
    <location>
        <begin position="248"/>
        <end position="370"/>
    </location>
</feature>
<evidence type="ECO:0000259" key="12">
    <source>
        <dbReference type="Pfam" id="PF02767"/>
    </source>
</evidence>
<dbReference type="InterPro" id="IPR022637">
    <property type="entry name" value="DNA_polIII_beta_cen"/>
</dbReference>
<dbReference type="SMART" id="SM00480">
    <property type="entry name" value="POL3Bc"/>
    <property type="match status" value="1"/>
</dbReference>
<evidence type="ECO:0000313" key="14">
    <source>
        <dbReference type="EMBL" id="KGF35251.1"/>
    </source>
</evidence>
<comment type="caution">
    <text evidence="14">The sequence shown here is derived from an EMBL/GenBank/DDBJ whole genome shotgun (WGS) entry which is preliminary data.</text>
</comment>
<evidence type="ECO:0000256" key="1">
    <source>
        <dbReference type="ARBA" id="ARBA00004496"/>
    </source>
</evidence>
<dbReference type="Gene3D" id="3.70.10.10">
    <property type="match status" value="1"/>
</dbReference>
<dbReference type="Pfam" id="PF00712">
    <property type="entry name" value="DNA_pol3_beta"/>
    <property type="match status" value="1"/>
</dbReference>
<reference evidence="14 15" key="1">
    <citation type="submission" date="2014-07" db="EMBL/GenBank/DDBJ databases">
        <authorList>
            <person name="McCorrison J."/>
            <person name="Sanka R."/>
            <person name="Torralba M."/>
            <person name="Gillis M."/>
            <person name="Haft D.H."/>
            <person name="Methe B."/>
            <person name="Sutton G."/>
            <person name="Nelson K.E."/>
        </authorList>
    </citation>
    <scope>NUCLEOTIDE SEQUENCE [LARGE SCALE GENOMIC DNA]</scope>
    <source>
        <strain evidence="14 15">DNF00853</strain>
    </source>
</reference>
<dbReference type="Pfam" id="PF02768">
    <property type="entry name" value="DNA_pol3_beta_3"/>
    <property type="match status" value="1"/>
</dbReference>
<evidence type="ECO:0000259" key="11">
    <source>
        <dbReference type="Pfam" id="PF00712"/>
    </source>
</evidence>
<keyword evidence="7 10" id="KW-0235">DNA replication</keyword>
<dbReference type="InterPro" id="IPR022635">
    <property type="entry name" value="DNA_polIII_beta_C"/>
</dbReference>
<dbReference type="GO" id="GO:0003677">
    <property type="term" value="F:DNA binding"/>
    <property type="evidence" value="ECO:0007669"/>
    <property type="project" value="UniProtKB-UniRule"/>
</dbReference>
<proteinExistence type="inferred from homology"/>
<evidence type="ECO:0000256" key="7">
    <source>
        <dbReference type="ARBA" id="ARBA00022705"/>
    </source>
</evidence>
<dbReference type="PIRSF" id="PIRSF000804">
    <property type="entry name" value="DNA_pol_III_b"/>
    <property type="match status" value="1"/>
</dbReference>
<dbReference type="OrthoDB" id="8421503at2"/>
<comment type="function">
    <text evidence="10">Confers DNA tethering and processivity to DNA polymerases and other proteins. Acts as a clamp, forming a ring around DNA (a reaction catalyzed by the clamp-loading complex) which diffuses in an ATP-independent manner freely and bidirectionally along dsDNA. Initially characterized for its ability to contact the catalytic subunit of DNA polymerase III (Pol III), a complex, multichain enzyme responsible for most of the replicative synthesis in bacteria; Pol III exhibits 3'-5' exonuclease proofreading activity. The beta chain is required for initiation of replication as well as for processivity of DNA replication.</text>
</comment>
<keyword evidence="5 10" id="KW-0808">Transferase</keyword>
<feature type="domain" description="DNA polymerase III beta sliding clamp N-terminal" evidence="11">
    <location>
        <begin position="1"/>
        <end position="119"/>
    </location>
</feature>
<protein>
    <recommendedName>
        <fullName evidence="3 10">Beta sliding clamp</fullName>
    </recommendedName>
</protein>
<dbReference type="InterPro" id="IPR001001">
    <property type="entry name" value="DNA_polIII_beta"/>
</dbReference>
<dbReference type="GO" id="GO:0008408">
    <property type="term" value="F:3'-5' exonuclease activity"/>
    <property type="evidence" value="ECO:0007669"/>
    <property type="project" value="InterPro"/>
</dbReference>
<dbReference type="InterPro" id="IPR022634">
    <property type="entry name" value="DNA_polIII_beta_N"/>
</dbReference>
<dbReference type="GO" id="GO:0009360">
    <property type="term" value="C:DNA polymerase III complex"/>
    <property type="evidence" value="ECO:0007669"/>
    <property type="project" value="InterPro"/>
</dbReference>
<accession>A0A095ZLJ7</accession>
<feature type="domain" description="DNA polymerase III beta sliding clamp central" evidence="12">
    <location>
        <begin position="136"/>
        <end position="245"/>
    </location>
</feature>
<evidence type="ECO:0000256" key="4">
    <source>
        <dbReference type="ARBA" id="ARBA00022490"/>
    </source>
</evidence>
<keyword evidence="6 10" id="KW-0548">Nucleotidyltransferase</keyword>
<dbReference type="GO" id="GO:0005737">
    <property type="term" value="C:cytoplasm"/>
    <property type="evidence" value="ECO:0007669"/>
    <property type="project" value="UniProtKB-SubCell"/>
</dbReference>
<evidence type="ECO:0000256" key="5">
    <source>
        <dbReference type="ARBA" id="ARBA00022679"/>
    </source>
</evidence>
<comment type="subunit">
    <text evidence="10">Forms a ring-shaped head-to-tail homodimer around DNA.</text>
</comment>
<dbReference type="Pfam" id="PF02767">
    <property type="entry name" value="DNA_pol3_beta_2"/>
    <property type="match status" value="1"/>
</dbReference>
<keyword evidence="9" id="KW-0238">DNA-binding</keyword>
<comment type="similarity">
    <text evidence="2 10">Belongs to the beta sliding clamp family.</text>
</comment>
<dbReference type="Gene3D" id="3.10.150.10">
    <property type="entry name" value="DNA Polymerase III, subunit A, domain 2"/>
    <property type="match status" value="1"/>
</dbReference>
<keyword evidence="8 10" id="KW-0239">DNA-directed DNA polymerase</keyword>
<evidence type="ECO:0000256" key="8">
    <source>
        <dbReference type="ARBA" id="ARBA00022932"/>
    </source>
</evidence>
<organism evidence="14 15">
    <name type="scientific">Hoylesella buccalis DNF00853</name>
    <dbReference type="NCBI Taxonomy" id="1401074"/>
    <lineage>
        <taxon>Bacteria</taxon>
        <taxon>Pseudomonadati</taxon>
        <taxon>Bacteroidota</taxon>
        <taxon>Bacteroidia</taxon>
        <taxon>Bacteroidales</taxon>
        <taxon>Prevotellaceae</taxon>
        <taxon>Hoylesella</taxon>
    </lineage>
</organism>
<evidence type="ECO:0000256" key="2">
    <source>
        <dbReference type="ARBA" id="ARBA00010752"/>
    </source>
</evidence>
<dbReference type="CDD" id="cd00140">
    <property type="entry name" value="beta_clamp"/>
    <property type="match status" value="1"/>
</dbReference>
<dbReference type="SUPFAM" id="SSF55979">
    <property type="entry name" value="DNA clamp"/>
    <property type="match status" value="3"/>
</dbReference>
<evidence type="ECO:0000256" key="3">
    <source>
        <dbReference type="ARBA" id="ARBA00021035"/>
    </source>
</evidence>
<dbReference type="Proteomes" id="UP000029556">
    <property type="component" value="Unassembled WGS sequence"/>
</dbReference>
<dbReference type="PANTHER" id="PTHR30478">
    <property type="entry name" value="DNA POLYMERASE III SUBUNIT BETA"/>
    <property type="match status" value="1"/>
</dbReference>
<dbReference type="GO" id="GO:0003887">
    <property type="term" value="F:DNA-directed DNA polymerase activity"/>
    <property type="evidence" value="ECO:0007669"/>
    <property type="project" value="UniProtKB-UniRule"/>
</dbReference>
<evidence type="ECO:0000256" key="9">
    <source>
        <dbReference type="ARBA" id="ARBA00023125"/>
    </source>
</evidence>
<dbReference type="NCBIfam" id="TIGR00663">
    <property type="entry name" value="dnan"/>
    <property type="match status" value="1"/>
</dbReference>
<sequence length="374" mass="41222">MRFTLSSSALNSRLQTLSKVINSKNSLPILDSFLFDIQDKQLNITASDSENVMRTSVQLDECEGESKFAVPSRTILDAVKELPEQPLTFEVDMNNFTIQIQYQNGVYNFTAQNAAEYPESQAIPDGATVITMNAGILNDNINRSLFATAQDELRPVMNGIYFDLTSDSLAIVASDGHKLVRNKNFALKSETPASFILPKKPAMLLRNVLTKDEGDAVIKFDTKNAEIHYAGGSLSCRLIEGRYPNYNSVIPQDNPNQLTVDRKGLLGALRRILPFASESSQLVRLHLETGKLELSSEDIDFATSAKESIVCDYSGQTMNIGFKGSSLTEILTNLESEDITIQLADPSRAGVIVPTTQPEGEDILMLIMPMLLND</sequence>
<evidence type="ECO:0000259" key="13">
    <source>
        <dbReference type="Pfam" id="PF02768"/>
    </source>
</evidence>
<name>A0A095ZLJ7_9BACT</name>
<dbReference type="GO" id="GO:0006271">
    <property type="term" value="P:DNA strand elongation involved in DNA replication"/>
    <property type="evidence" value="ECO:0007669"/>
    <property type="project" value="TreeGrafter"/>
</dbReference>
<gene>
    <name evidence="14" type="ORF">HMPREF2137_05235</name>
</gene>
<dbReference type="RefSeq" id="WP_036872397.1">
    <property type="nucleotide sequence ID" value="NZ_JRNN01000054.1"/>
</dbReference>
<evidence type="ECO:0000313" key="15">
    <source>
        <dbReference type="Proteomes" id="UP000029556"/>
    </source>
</evidence>
<dbReference type="PANTHER" id="PTHR30478:SF0">
    <property type="entry name" value="BETA SLIDING CLAMP"/>
    <property type="match status" value="1"/>
</dbReference>
<dbReference type="EMBL" id="JRNN01000054">
    <property type="protein sequence ID" value="KGF35251.1"/>
    <property type="molecule type" value="Genomic_DNA"/>
</dbReference>